<accession>A0ABT2CSM6</accession>
<dbReference type="InterPro" id="IPR021682">
    <property type="entry name" value="DUF2933"/>
</dbReference>
<evidence type="ECO:0000256" key="2">
    <source>
        <dbReference type="SAM" id="Phobius"/>
    </source>
</evidence>
<dbReference type="Proteomes" id="UP001204621">
    <property type="component" value="Unassembled WGS sequence"/>
</dbReference>
<evidence type="ECO:0000313" key="4">
    <source>
        <dbReference type="Proteomes" id="UP001204621"/>
    </source>
</evidence>
<organism evidence="3 4">
    <name type="scientific">Massilia terrae</name>
    <dbReference type="NCBI Taxonomy" id="1811224"/>
    <lineage>
        <taxon>Bacteria</taxon>
        <taxon>Pseudomonadati</taxon>
        <taxon>Pseudomonadota</taxon>
        <taxon>Betaproteobacteria</taxon>
        <taxon>Burkholderiales</taxon>
        <taxon>Oxalobacteraceae</taxon>
        <taxon>Telluria group</taxon>
        <taxon>Massilia</taxon>
    </lineage>
</organism>
<keyword evidence="2" id="KW-0472">Membrane</keyword>
<name>A0ABT2CSM6_9BURK</name>
<protein>
    <submittedName>
        <fullName evidence="3">DUF2933 domain-containing protein</fullName>
    </submittedName>
</protein>
<keyword evidence="2" id="KW-0812">Transmembrane</keyword>
<reference evidence="3 4" key="1">
    <citation type="submission" date="2022-08" db="EMBL/GenBank/DDBJ databases">
        <title>Reclassification of Massilia species as members of the genera Telluria, Duganella, Pseudoduganella, Mokoshia gen. nov. and Zemynaea gen. nov. using orthogonal and non-orthogonal genome-based approaches.</title>
        <authorList>
            <person name="Bowman J.P."/>
        </authorList>
    </citation>
    <scope>NUCLEOTIDE SEQUENCE [LARGE SCALE GENOMIC DNA]</scope>
    <source>
        <strain evidence="3 4">JCM 31606</strain>
    </source>
</reference>
<feature type="region of interest" description="Disordered" evidence="1">
    <location>
        <begin position="51"/>
        <end position="71"/>
    </location>
</feature>
<feature type="transmembrane region" description="Helical" evidence="2">
    <location>
        <begin position="7"/>
        <end position="25"/>
    </location>
</feature>
<gene>
    <name evidence="3" type="ORF">NX778_01685</name>
</gene>
<comment type="caution">
    <text evidence="3">The sequence shown here is derived from an EMBL/GenBank/DDBJ whole genome shotgun (WGS) entry which is preliminary data.</text>
</comment>
<proteinExistence type="predicted"/>
<dbReference type="Pfam" id="PF11666">
    <property type="entry name" value="DUF2933"/>
    <property type="match status" value="1"/>
</dbReference>
<keyword evidence="2" id="KW-1133">Transmembrane helix</keyword>
<dbReference type="EMBL" id="JANUGU010000001">
    <property type="protein sequence ID" value="MCS0656770.1"/>
    <property type="molecule type" value="Genomic_DNA"/>
</dbReference>
<keyword evidence="4" id="KW-1185">Reference proteome</keyword>
<evidence type="ECO:0000313" key="3">
    <source>
        <dbReference type="EMBL" id="MCS0656770.1"/>
    </source>
</evidence>
<sequence length="71" mass="7864">MGRRTRWVLAGFVAIALFFLITGHSAHVFGILPYLLVLACPLMHLFHHHGRHRQHPSGTVQDTSVGAAHDS</sequence>
<evidence type="ECO:0000256" key="1">
    <source>
        <dbReference type="SAM" id="MobiDB-lite"/>
    </source>
</evidence>